<dbReference type="Proteomes" id="UP000192796">
    <property type="component" value="Unassembled WGS sequence"/>
</dbReference>
<accession>A0A1V9FFL2</accession>
<dbReference type="STRING" id="1703345.A3860_11315"/>
<gene>
    <name evidence="1" type="ORF">A3860_11315</name>
</gene>
<keyword evidence="2" id="KW-1185">Reference proteome</keyword>
<proteinExistence type="predicted"/>
<dbReference type="RefSeq" id="WP_081156109.1">
    <property type="nucleotide sequence ID" value="NZ_LVYD01000124.1"/>
</dbReference>
<evidence type="ECO:0000313" key="2">
    <source>
        <dbReference type="Proteomes" id="UP000192796"/>
    </source>
</evidence>
<comment type="caution">
    <text evidence="1">The sequence shown here is derived from an EMBL/GenBank/DDBJ whole genome shotgun (WGS) entry which is preliminary data.</text>
</comment>
<protein>
    <submittedName>
        <fullName evidence="1">Uncharacterized protein</fullName>
    </submittedName>
</protein>
<organism evidence="1 2">
    <name type="scientific">Niastella vici</name>
    <dbReference type="NCBI Taxonomy" id="1703345"/>
    <lineage>
        <taxon>Bacteria</taxon>
        <taxon>Pseudomonadati</taxon>
        <taxon>Bacteroidota</taxon>
        <taxon>Chitinophagia</taxon>
        <taxon>Chitinophagales</taxon>
        <taxon>Chitinophagaceae</taxon>
        <taxon>Niastella</taxon>
    </lineage>
</organism>
<sequence>MNNAIGEDLTWFWKETFMENYKLDQGVVAVNYDSSQAAEIIIENYEKAAMPLIIEITTASNKKTRQTLPVEIWQYDHRYIYKTGITEPLSSDLQAGGALRIT</sequence>
<reference evidence="1 2" key="1">
    <citation type="submission" date="2016-03" db="EMBL/GenBank/DDBJ databases">
        <title>Niastella vici sp. nov., isolated from farmland soil.</title>
        <authorList>
            <person name="Chen L."/>
            <person name="Wang D."/>
            <person name="Yang S."/>
            <person name="Wang G."/>
        </authorList>
    </citation>
    <scope>NUCLEOTIDE SEQUENCE [LARGE SCALE GENOMIC DNA]</scope>
    <source>
        <strain evidence="1 2">DJ57</strain>
    </source>
</reference>
<dbReference type="AlphaFoldDB" id="A0A1V9FFL2"/>
<name>A0A1V9FFL2_9BACT</name>
<dbReference type="EMBL" id="LVYD01000124">
    <property type="protein sequence ID" value="OQP57145.1"/>
    <property type="molecule type" value="Genomic_DNA"/>
</dbReference>
<evidence type="ECO:0000313" key="1">
    <source>
        <dbReference type="EMBL" id="OQP57145.1"/>
    </source>
</evidence>